<organism evidence="10 11">
    <name type="scientific">Syncephalis pseudoplumigaleata</name>
    <dbReference type="NCBI Taxonomy" id="1712513"/>
    <lineage>
        <taxon>Eukaryota</taxon>
        <taxon>Fungi</taxon>
        <taxon>Fungi incertae sedis</taxon>
        <taxon>Zoopagomycota</taxon>
        <taxon>Zoopagomycotina</taxon>
        <taxon>Zoopagomycetes</taxon>
        <taxon>Zoopagales</taxon>
        <taxon>Piptocephalidaceae</taxon>
        <taxon>Syncephalis</taxon>
    </lineage>
</organism>
<feature type="transmembrane region" description="Helical" evidence="8">
    <location>
        <begin position="270"/>
        <end position="297"/>
    </location>
</feature>
<comment type="similarity">
    <text evidence="2">Belongs to the CitM (TC 2.A.11) transporter family.</text>
</comment>
<dbReference type="InterPro" id="IPR000802">
    <property type="entry name" value="Arsenical_pump_ArsB"/>
</dbReference>
<dbReference type="AlphaFoldDB" id="A0A4P9Z8R5"/>
<evidence type="ECO:0000256" key="4">
    <source>
        <dbReference type="ARBA" id="ARBA00022475"/>
    </source>
</evidence>
<dbReference type="PANTHER" id="PTHR43302">
    <property type="entry name" value="TRANSPORTER ARSB-RELATED"/>
    <property type="match status" value="1"/>
</dbReference>
<keyword evidence="7 8" id="KW-0472">Membrane</keyword>
<comment type="subcellular location">
    <subcellularLocation>
        <location evidence="1">Cell membrane</location>
        <topology evidence="1">Multi-pass membrane protein</topology>
    </subcellularLocation>
</comment>
<feature type="transmembrane region" description="Helical" evidence="8">
    <location>
        <begin position="46"/>
        <end position="76"/>
    </location>
</feature>
<evidence type="ECO:0000256" key="7">
    <source>
        <dbReference type="ARBA" id="ARBA00023136"/>
    </source>
</evidence>
<keyword evidence="4" id="KW-1003">Cell membrane</keyword>
<evidence type="ECO:0000256" key="6">
    <source>
        <dbReference type="ARBA" id="ARBA00022989"/>
    </source>
</evidence>
<dbReference type="PANTHER" id="PTHR43302:SF5">
    <property type="entry name" value="TRANSPORTER ARSB-RELATED"/>
    <property type="match status" value="1"/>
</dbReference>
<keyword evidence="5 8" id="KW-0812">Transmembrane</keyword>
<evidence type="ECO:0000313" key="11">
    <source>
        <dbReference type="Proteomes" id="UP000278143"/>
    </source>
</evidence>
<feature type="domain" description="Citrate transporter-like" evidence="9">
    <location>
        <begin position="32"/>
        <end position="322"/>
    </location>
</feature>
<evidence type="ECO:0000313" key="10">
    <source>
        <dbReference type="EMBL" id="RKP28140.1"/>
    </source>
</evidence>
<evidence type="ECO:0000256" key="5">
    <source>
        <dbReference type="ARBA" id="ARBA00022692"/>
    </source>
</evidence>
<gene>
    <name evidence="10" type="ORF">SYNPS1DRAFT_20527</name>
</gene>
<dbReference type="InterPro" id="IPR004680">
    <property type="entry name" value="Cit_transptr-like_dom"/>
</dbReference>
<reference evidence="11" key="1">
    <citation type="journal article" date="2018" name="Nat. Microbiol.">
        <title>Leveraging single-cell genomics to expand the fungal tree of life.</title>
        <authorList>
            <person name="Ahrendt S.R."/>
            <person name="Quandt C.A."/>
            <person name="Ciobanu D."/>
            <person name="Clum A."/>
            <person name="Salamov A."/>
            <person name="Andreopoulos B."/>
            <person name="Cheng J.F."/>
            <person name="Woyke T."/>
            <person name="Pelin A."/>
            <person name="Henrissat B."/>
            <person name="Reynolds N.K."/>
            <person name="Benny G.L."/>
            <person name="Smith M.E."/>
            <person name="James T.Y."/>
            <person name="Grigoriev I.V."/>
        </authorList>
    </citation>
    <scope>NUCLEOTIDE SEQUENCE [LARGE SCALE GENOMIC DNA]</scope>
    <source>
        <strain evidence="11">Benny S71-1</strain>
    </source>
</reference>
<dbReference type="Pfam" id="PF03600">
    <property type="entry name" value="CitMHS"/>
    <property type="match status" value="1"/>
</dbReference>
<dbReference type="GO" id="GO:0005886">
    <property type="term" value="C:plasma membrane"/>
    <property type="evidence" value="ECO:0007669"/>
    <property type="project" value="UniProtKB-SubCell"/>
</dbReference>
<dbReference type="GO" id="GO:0015105">
    <property type="term" value="F:arsenite transmembrane transporter activity"/>
    <property type="evidence" value="ECO:0007669"/>
    <property type="project" value="InterPro"/>
</dbReference>
<evidence type="ECO:0000256" key="3">
    <source>
        <dbReference type="ARBA" id="ARBA00022448"/>
    </source>
</evidence>
<dbReference type="EMBL" id="KZ989116">
    <property type="protein sequence ID" value="RKP28140.1"/>
    <property type="molecule type" value="Genomic_DNA"/>
</dbReference>
<dbReference type="PRINTS" id="PR00758">
    <property type="entry name" value="ARSENICPUMP"/>
</dbReference>
<keyword evidence="3" id="KW-0813">Transport</keyword>
<dbReference type="Proteomes" id="UP000278143">
    <property type="component" value="Unassembled WGS sequence"/>
</dbReference>
<feature type="transmembrane region" description="Helical" evidence="8">
    <location>
        <begin position="184"/>
        <end position="217"/>
    </location>
</feature>
<protein>
    <submittedName>
        <fullName evidence="10">Citrate transporter-domain-containing protein</fullName>
    </submittedName>
</protein>
<accession>A0A4P9Z8R5</accession>
<evidence type="ECO:0000256" key="1">
    <source>
        <dbReference type="ARBA" id="ARBA00004651"/>
    </source>
</evidence>
<proteinExistence type="inferred from homology"/>
<feature type="transmembrane region" description="Helical" evidence="8">
    <location>
        <begin position="364"/>
        <end position="382"/>
    </location>
</feature>
<evidence type="ECO:0000256" key="8">
    <source>
        <dbReference type="SAM" id="Phobius"/>
    </source>
</evidence>
<dbReference type="OrthoDB" id="5584375at2759"/>
<name>A0A4P9Z8R5_9FUNG</name>
<keyword evidence="6 8" id="KW-1133">Transmembrane helix</keyword>
<feature type="transmembrane region" description="Helical" evidence="8">
    <location>
        <begin position="229"/>
        <end position="249"/>
    </location>
</feature>
<evidence type="ECO:0000259" key="9">
    <source>
        <dbReference type="Pfam" id="PF03600"/>
    </source>
</evidence>
<sequence>MIARNWPMFPIGRTAAALAGGCLMGLMSSLQRILLAGGPTRSGLLLRVSLISAVMGAFVMNDGAAIFLTGVIIAICEEYDLDIEPYALALARSAATIIGNPKNMIVQEQVPSIDFVSFLLRMGPPALLGTLMNTDVEDMTIPFANTITPYGAIGGYPTIAALEQLHKLTSAAKRTWLPSLENMLFVLILLAMYAGFIYQMHLGFTCLTAGMLILLLSRTDPTRQLVEHINYPLLAYLFGVFILIAGVRRTPLPDDLWRLFRPLVQNGHRVIEALGLLSLACALSFVFTSIPAVLLLAPRIPSMSPDWASSDGWLLLAWSVTLCGNWTPFGSVAGLVVSELCREYCQAVPGRGRWIGEFAVWWRYAWWSTCLILLAGGAIISFT</sequence>
<evidence type="ECO:0000256" key="2">
    <source>
        <dbReference type="ARBA" id="ARBA00009843"/>
    </source>
</evidence>
<keyword evidence="11" id="KW-1185">Reference proteome</keyword>